<evidence type="ECO:0000313" key="2">
    <source>
        <dbReference type="Proteomes" id="UP000324800"/>
    </source>
</evidence>
<protein>
    <submittedName>
        <fullName evidence="1">Uncharacterized protein</fullName>
    </submittedName>
</protein>
<sequence length="171" mass="18241">MCLLLSAVNGATAVFVQLKLVSYLAQSISIFPPLVVLIELSWIPKVLAGIVIVQLTQHVQTQLQVADPRAPSGALVYLVPPENNVLIVSVRITSLRAEFEETQSESHAFDSLARQSYTLKLVTSAAKWVAPVLHKVMGAVSGPIGAINPTAGMIARGVGDAADMANKFLNR</sequence>
<name>A0A5J4W0C5_9EUKA</name>
<dbReference type="EMBL" id="SNRW01004042">
    <property type="protein sequence ID" value="KAA6388288.1"/>
    <property type="molecule type" value="Genomic_DNA"/>
</dbReference>
<dbReference type="AlphaFoldDB" id="A0A5J4W0C5"/>
<accession>A0A5J4W0C5</accession>
<evidence type="ECO:0000313" key="1">
    <source>
        <dbReference type="EMBL" id="KAA6388288.1"/>
    </source>
</evidence>
<organism evidence="1 2">
    <name type="scientific">Streblomastix strix</name>
    <dbReference type="NCBI Taxonomy" id="222440"/>
    <lineage>
        <taxon>Eukaryota</taxon>
        <taxon>Metamonada</taxon>
        <taxon>Preaxostyla</taxon>
        <taxon>Oxymonadida</taxon>
        <taxon>Streblomastigidae</taxon>
        <taxon>Streblomastix</taxon>
    </lineage>
</organism>
<proteinExistence type="predicted"/>
<gene>
    <name evidence="1" type="ORF">EZS28_016186</name>
</gene>
<dbReference type="Proteomes" id="UP000324800">
    <property type="component" value="Unassembled WGS sequence"/>
</dbReference>
<comment type="caution">
    <text evidence="1">The sequence shown here is derived from an EMBL/GenBank/DDBJ whole genome shotgun (WGS) entry which is preliminary data.</text>
</comment>
<reference evidence="1 2" key="1">
    <citation type="submission" date="2019-03" db="EMBL/GenBank/DDBJ databases">
        <title>Single cell metagenomics reveals metabolic interactions within the superorganism composed of flagellate Streblomastix strix and complex community of Bacteroidetes bacteria on its surface.</title>
        <authorList>
            <person name="Treitli S.C."/>
            <person name="Kolisko M."/>
            <person name="Husnik F."/>
            <person name="Keeling P."/>
            <person name="Hampl V."/>
        </authorList>
    </citation>
    <scope>NUCLEOTIDE SEQUENCE [LARGE SCALE GENOMIC DNA]</scope>
    <source>
        <strain evidence="1">ST1C</strain>
    </source>
</reference>